<keyword evidence="2 5" id="KW-1017">Isopeptide bond</keyword>
<dbReference type="Proteomes" id="UP000244803">
    <property type="component" value="Chromosome 2"/>
</dbReference>
<dbReference type="Gene3D" id="3.10.20.30">
    <property type="match status" value="1"/>
</dbReference>
<gene>
    <name evidence="7" type="ORF">MACJ_001718</name>
</gene>
<sequence>MEHNFDKSETNISLEFSGGLDSLILNQEKDLKLKIHGARVTIGQLIAYIRRNIIGSKKDFFSFNPELTSSSNTHGQSADHVVDSGKENSHDKVKVDCNIELFNGYINRNEFCKIRPGVLVLVNDVDWELLEKERTELENNQNITFISTLHGG</sequence>
<dbReference type="GO" id="GO:0002098">
    <property type="term" value="P:tRNA wobble uridine modification"/>
    <property type="evidence" value="ECO:0007669"/>
    <property type="project" value="UniProtKB-UniRule"/>
</dbReference>
<proteinExistence type="inferred from homology"/>
<dbReference type="Pfam" id="PF09138">
    <property type="entry name" value="Urm1"/>
    <property type="match status" value="1"/>
</dbReference>
<comment type="subcellular location">
    <subcellularLocation>
        <location evidence="5 6">Cytoplasm</location>
    </subcellularLocation>
</comment>
<feature type="cross-link" description="Glycyl lysine isopeptide (Gly-Lys) (interchain with K-? in acceptor proteins)" evidence="5">
    <location>
        <position position="152"/>
    </location>
</feature>
<dbReference type="GO" id="GO:0005829">
    <property type="term" value="C:cytosol"/>
    <property type="evidence" value="ECO:0007669"/>
    <property type="project" value="UniProtKB-UniRule"/>
</dbReference>
<evidence type="ECO:0000256" key="1">
    <source>
        <dbReference type="ARBA" id="ARBA00022490"/>
    </source>
</evidence>
<evidence type="ECO:0000256" key="3">
    <source>
        <dbReference type="ARBA" id="ARBA00022694"/>
    </source>
</evidence>
<dbReference type="PANTHER" id="PTHR14986">
    <property type="entry name" value="RURM1 PROTEIN"/>
    <property type="match status" value="1"/>
</dbReference>
<feature type="modified residue" description="1-thioglycine" evidence="5">
    <location>
        <position position="152"/>
    </location>
</feature>
<dbReference type="OrthoDB" id="10248987at2759"/>
<evidence type="ECO:0000256" key="4">
    <source>
        <dbReference type="ARBA" id="ARBA00022786"/>
    </source>
</evidence>
<evidence type="ECO:0000256" key="2">
    <source>
        <dbReference type="ARBA" id="ARBA00022499"/>
    </source>
</evidence>
<evidence type="ECO:0000313" key="7">
    <source>
        <dbReference type="EMBL" id="UKJ90783.2"/>
    </source>
</evidence>
<dbReference type="EMBL" id="CP056068">
    <property type="protein sequence ID" value="UKJ90783.2"/>
    <property type="molecule type" value="Genomic_DNA"/>
</dbReference>
<accession>A0A976M8V2</accession>
<name>A0A976M8V2_THEOR</name>
<dbReference type="AlphaFoldDB" id="A0A976M8V2"/>
<comment type="function">
    <text evidence="5">Acts as a sulfur carrier required for 2-thiolation of mcm(5)S(2)U at tRNA wobble positions of cytosolic tRNA(Lys), tRNA(Glu) and tRNA(Gln). Serves as sulfur donor in tRNA 2-thiolation reaction by being thiocarboxylated (-COSH) at its C-terminus by the MOCS3/UBA4 homolog. The sulfur is then transferred to tRNA to form 2-thiolation of mcm(5)S(2)U. Also acts as a ubiquitin-like protein (UBL) that is covalently conjugated via an isopeptide bond to lysine residues of target proteins. The thiocarboxylated form serves as substrate for conjugation and oxidative stress specifically induces the formation of UBL-protein conjugates.</text>
</comment>
<dbReference type="InterPro" id="IPR015221">
    <property type="entry name" value="Urm1"/>
</dbReference>
<keyword evidence="3 5" id="KW-0819">tRNA processing</keyword>
<dbReference type="GO" id="GO:0034227">
    <property type="term" value="P:tRNA thio-modification"/>
    <property type="evidence" value="ECO:0007669"/>
    <property type="project" value="UniProtKB-UniRule"/>
</dbReference>
<organism evidence="7 8">
    <name type="scientific">Theileria orientalis</name>
    <dbReference type="NCBI Taxonomy" id="68886"/>
    <lineage>
        <taxon>Eukaryota</taxon>
        <taxon>Sar</taxon>
        <taxon>Alveolata</taxon>
        <taxon>Apicomplexa</taxon>
        <taxon>Aconoidasida</taxon>
        <taxon>Piroplasmida</taxon>
        <taxon>Theileriidae</taxon>
        <taxon>Theileria</taxon>
    </lineage>
</organism>
<dbReference type="InterPro" id="IPR012675">
    <property type="entry name" value="Beta-grasp_dom_sf"/>
</dbReference>
<dbReference type="GO" id="GO:0032447">
    <property type="term" value="P:protein urmylation"/>
    <property type="evidence" value="ECO:0007669"/>
    <property type="project" value="UniProtKB-UniRule"/>
</dbReference>
<evidence type="ECO:0000256" key="5">
    <source>
        <dbReference type="HAMAP-Rule" id="MF_03048"/>
    </source>
</evidence>
<dbReference type="SUPFAM" id="SSF54285">
    <property type="entry name" value="MoaD/ThiS"/>
    <property type="match status" value="1"/>
</dbReference>
<dbReference type="InterPro" id="IPR016155">
    <property type="entry name" value="Mopterin_synth/thiamin_S_b"/>
</dbReference>
<reference evidence="7" key="1">
    <citation type="submission" date="2022-07" db="EMBL/GenBank/DDBJ databases">
        <title>Evaluation of T. orientalis genome assembly methods using nanopore sequencing and analysis of variation between genomes.</title>
        <authorList>
            <person name="Yam J."/>
            <person name="Micallef M.L."/>
            <person name="Liu M."/>
            <person name="Djordjevic S.P."/>
            <person name="Bogema D.R."/>
            <person name="Jenkins C."/>
        </authorList>
    </citation>
    <scope>NUCLEOTIDE SEQUENCE</scope>
    <source>
        <strain evidence="7">Fish Creek</strain>
    </source>
</reference>
<dbReference type="HAMAP" id="MF_03048">
    <property type="entry name" value="Urm1"/>
    <property type="match status" value="1"/>
</dbReference>
<comment type="pathway">
    <text evidence="5 6">tRNA modification; 5-methoxycarbonylmethyl-2-thiouridine-tRNA biosynthesis.</text>
</comment>
<comment type="similarity">
    <text evidence="5 6">Belongs to the URM1 family.</text>
</comment>
<protein>
    <recommendedName>
        <fullName evidence="5">Ubiquitin-related modifier 1 homolog</fullName>
    </recommendedName>
</protein>
<keyword evidence="4 5" id="KW-0833">Ubl conjugation pathway</keyword>
<keyword evidence="1 5" id="KW-0963">Cytoplasm</keyword>
<evidence type="ECO:0000313" key="8">
    <source>
        <dbReference type="Proteomes" id="UP000244803"/>
    </source>
</evidence>
<comment type="PTM">
    <text evidence="5">C-terminal thiocarboxylation occurs in 2 steps, it is first acyl-adenylated (-COAMP) via the hesA/moeB/thiF part of the MOCS3/UBA4 homolog, then thiocarboxylated (-COSH) via the rhodanese domain of the MOCS3/UBA4 homolog.</text>
</comment>
<evidence type="ECO:0000256" key="6">
    <source>
        <dbReference type="RuleBase" id="RU361182"/>
    </source>
</evidence>